<organism evidence="2 3">
    <name type="scientific">Microbacterium elymi</name>
    <dbReference type="NCBI Taxonomy" id="2909587"/>
    <lineage>
        <taxon>Bacteria</taxon>
        <taxon>Bacillati</taxon>
        <taxon>Actinomycetota</taxon>
        <taxon>Actinomycetes</taxon>
        <taxon>Micrococcales</taxon>
        <taxon>Microbacteriaceae</taxon>
        <taxon>Microbacterium</taxon>
    </lineage>
</organism>
<evidence type="ECO:0000313" key="2">
    <source>
        <dbReference type="EMBL" id="UUT35207.1"/>
    </source>
</evidence>
<name>A0ABY5NJ70_9MICO</name>
<feature type="transmembrane region" description="Helical" evidence="1">
    <location>
        <begin position="6"/>
        <end position="28"/>
    </location>
</feature>
<keyword evidence="1" id="KW-1133">Transmembrane helix</keyword>
<dbReference type="RefSeq" id="WP_259611761.1">
    <property type="nucleotide sequence ID" value="NZ_CP091139.2"/>
</dbReference>
<evidence type="ECO:0000313" key="3">
    <source>
        <dbReference type="Proteomes" id="UP001054811"/>
    </source>
</evidence>
<dbReference type="InterPro" id="IPR003425">
    <property type="entry name" value="CCB3/YggT"/>
</dbReference>
<sequence>MGAVHLVATILNGILLLYVLVLLARMVLDYIPMFNRGWRPTGPWLIVAEVVYTVTDPPIRFLRRFLKPVRIGPVAIDFAFTIVLLACFVLLSITRVLMVV</sequence>
<proteinExistence type="predicted"/>
<reference evidence="2" key="1">
    <citation type="submission" date="2022-01" db="EMBL/GenBank/DDBJ databases">
        <title>Microbacterium eymi and Microbacterium rhizovicinus sp. nov., isolated from the rhizospheric soil of Elymus tsukushiensis, a plant native to the Dokdo Islands, Republic of Korea.</title>
        <authorList>
            <person name="Hwang Y.J."/>
        </authorList>
    </citation>
    <scope>NUCLEOTIDE SEQUENCE</scope>
    <source>
        <strain evidence="2">KUDC0405</strain>
    </source>
</reference>
<accession>A0ABY5NJ70</accession>
<feature type="transmembrane region" description="Helical" evidence="1">
    <location>
        <begin position="74"/>
        <end position="98"/>
    </location>
</feature>
<dbReference type="EMBL" id="CP091139">
    <property type="protein sequence ID" value="UUT35207.1"/>
    <property type="molecule type" value="Genomic_DNA"/>
</dbReference>
<protein>
    <submittedName>
        <fullName evidence="2">YggT family protein</fullName>
    </submittedName>
</protein>
<keyword evidence="3" id="KW-1185">Reference proteome</keyword>
<keyword evidence="1" id="KW-0472">Membrane</keyword>
<dbReference type="Pfam" id="PF02325">
    <property type="entry name" value="CCB3_YggT"/>
    <property type="match status" value="1"/>
</dbReference>
<keyword evidence="1" id="KW-0812">Transmembrane</keyword>
<gene>
    <name evidence="2" type="ORF">L2X98_33870</name>
</gene>
<evidence type="ECO:0000256" key="1">
    <source>
        <dbReference type="SAM" id="Phobius"/>
    </source>
</evidence>
<dbReference type="Proteomes" id="UP001054811">
    <property type="component" value="Chromosome"/>
</dbReference>